<dbReference type="GO" id="GO:0016784">
    <property type="term" value="F:3-mercaptopyruvate sulfurtransferase activity"/>
    <property type="evidence" value="ECO:0007669"/>
    <property type="project" value="UniProtKB-EC"/>
</dbReference>
<dbReference type="InterPro" id="IPR045078">
    <property type="entry name" value="TST/MPST-like"/>
</dbReference>
<keyword evidence="1 3" id="KW-0808">Transferase</keyword>
<evidence type="ECO:0000256" key="3">
    <source>
        <dbReference type="RuleBase" id="RU000507"/>
    </source>
</evidence>
<comment type="caution">
    <text evidence="5">The sequence shown here is derived from an EMBL/GenBank/DDBJ whole genome shotgun (WGS) entry which is preliminary data.</text>
</comment>
<dbReference type="NCBIfam" id="NF008557">
    <property type="entry name" value="PRK11493.1"/>
    <property type="match status" value="1"/>
</dbReference>
<evidence type="ECO:0000313" key="5">
    <source>
        <dbReference type="EMBL" id="MEK0081948.1"/>
    </source>
</evidence>
<name>A0ABU8XNA6_9PROT</name>
<dbReference type="PROSITE" id="PS50206">
    <property type="entry name" value="RHODANESE_3"/>
    <property type="match status" value="2"/>
</dbReference>
<dbReference type="PANTHER" id="PTHR11364:SF27">
    <property type="entry name" value="SULFURTRANSFERASE"/>
    <property type="match status" value="1"/>
</dbReference>
<dbReference type="Pfam" id="PF00581">
    <property type="entry name" value="Rhodanese"/>
    <property type="match status" value="2"/>
</dbReference>
<reference evidence="5 6" key="1">
    <citation type="submission" date="2024-01" db="EMBL/GenBank/DDBJ databases">
        <title>Multi-omics insights into the function and evolution of sodium benzoate biodegradation pathways in Benzoatithermus flavus gen. nov., sp. nov. from hot spring.</title>
        <authorList>
            <person name="Hu C.-J."/>
            <person name="Li W.-J."/>
        </authorList>
    </citation>
    <scope>NUCLEOTIDE SEQUENCE [LARGE SCALE GENOMIC DNA]</scope>
    <source>
        <strain evidence="5 6">SYSU G07066</strain>
    </source>
</reference>
<accession>A0ABU8XNA6</accession>
<feature type="domain" description="Rhodanese" evidence="4">
    <location>
        <begin position="16"/>
        <end position="133"/>
    </location>
</feature>
<sequence>MPDALVTTDWLEAHLGSPDVHIVDATWFLPTVDRDARAEYEACHIPDAVFFDLDEVCEPKGLHPHMAPSPAKFSARVRKLGLGDGTRIVVYDNNRFFASARVWWMFRLMGHADTMVLDGGLAKWRAEGRPVRDGAERHRERHFTARQNNLIYRELDQMRANLTSRREQVVDARSPGRFHGVEPEPRAGLRSGHIPGAKNLHYAALIGGDGTLKPKDELRRLFAAAGVDLDRPVVTTCGSGVSAALLNLALFELGIHNVALYDGSWAEWGAQPDTPVAT</sequence>
<keyword evidence="6" id="KW-1185">Reference proteome</keyword>
<evidence type="ECO:0000256" key="1">
    <source>
        <dbReference type="ARBA" id="ARBA00022679"/>
    </source>
</evidence>
<organism evidence="5 6">
    <name type="scientific">Benzoatithermus flavus</name>
    <dbReference type="NCBI Taxonomy" id="3108223"/>
    <lineage>
        <taxon>Bacteria</taxon>
        <taxon>Pseudomonadati</taxon>
        <taxon>Pseudomonadota</taxon>
        <taxon>Alphaproteobacteria</taxon>
        <taxon>Geminicoccales</taxon>
        <taxon>Geminicoccaceae</taxon>
        <taxon>Benzoatithermus</taxon>
    </lineage>
</organism>
<evidence type="ECO:0000259" key="4">
    <source>
        <dbReference type="PROSITE" id="PS50206"/>
    </source>
</evidence>
<dbReference type="EMBL" id="JBBLZC010000001">
    <property type="protein sequence ID" value="MEK0081948.1"/>
    <property type="molecule type" value="Genomic_DNA"/>
</dbReference>
<dbReference type="Proteomes" id="UP001375743">
    <property type="component" value="Unassembled WGS sequence"/>
</dbReference>
<dbReference type="RefSeq" id="WP_418157788.1">
    <property type="nucleotide sequence ID" value="NZ_JBBLZC010000001.1"/>
</dbReference>
<dbReference type="PROSITE" id="PS00683">
    <property type="entry name" value="RHODANESE_2"/>
    <property type="match status" value="1"/>
</dbReference>
<dbReference type="CDD" id="cd01448">
    <property type="entry name" value="TST_Repeat_1"/>
    <property type="match status" value="1"/>
</dbReference>
<proteinExistence type="predicted"/>
<dbReference type="CDD" id="cd01449">
    <property type="entry name" value="TST_Repeat_2"/>
    <property type="match status" value="1"/>
</dbReference>
<dbReference type="Gene3D" id="3.40.250.10">
    <property type="entry name" value="Rhodanese-like domain"/>
    <property type="match status" value="2"/>
</dbReference>
<protein>
    <recommendedName>
        <fullName evidence="3">Sulfurtransferase</fullName>
    </recommendedName>
</protein>
<gene>
    <name evidence="5" type="primary">sseA</name>
    <name evidence="5" type="ORF">U1T56_02200</name>
</gene>
<dbReference type="InterPro" id="IPR001307">
    <property type="entry name" value="Thiosulphate_STrfase_CS"/>
</dbReference>
<evidence type="ECO:0000313" key="6">
    <source>
        <dbReference type="Proteomes" id="UP001375743"/>
    </source>
</evidence>
<keyword evidence="2" id="KW-0677">Repeat</keyword>
<evidence type="ECO:0000256" key="2">
    <source>
        <dbReference type="ARBA" id="ARBA00022737"/>
    </source>
</evidence>
<dbReference type="SMART" id="SM00450">
    <property type="entry name" value="RHOD"/>
    <property type="match status" value="2"/>
</dbReference>
<dbReference type="PANTHER" id="PTHR11364">
    <property type="entry name" value="THIOSULFATE SULFERTANSFERASE"/>
    <property type="match status" value="1"/>
</dbReference>
<dbReference type="SUPFAM" id="SSF52821">
    <property type="entry name" value="Rhodanese/Cell cycle control phosphatase"/>
    <property type="match status" value="2"/>
</dbReference>
<dbReference type="InterPro" id="IPR036873">
    <property type="entry name" value="Rhodanese-like_dom_sf"/>
</dbReference>
<feature type="domain" description="Rhodanese" evidence="4">
    <location>
        <begin position="163"/>
        <end position="277"/>
    </location>
</feature>
<dbReference type="InterPro" id="IPR001763">
    <property type="entry name" value="Rhodanese-like_dom"/>
</dbReference>